<accession>A0A3A2Z784</accession>
<proteinExistence type="predicted"/>
<feature type="compositionally biased region" description="Polar residues" evidence="1">
    <location>
        <begin position="185"/>
        <end position="205"/>
    </location>
</feature>
<evidence type="ECO:0008006" key="4">
    <source>
        <dbReference type="Google" id="ProtNLM"/>
    </source>
</evidence>
<dbReference type="Proteomes" id="UP000266188">
    <property type="component" value="Unassembled WGS sequence"/>
</dbReference>
<keyword evidence="3" id="KW-1185">Reference proteome</keyword>
<feature type="region of interest" description="Disordered" evidence="1">
    <location>
        <begin position="150"/>
        <end position="209"/>
    </location>
</feature>
<dbReference type="EMBL" id="MVGC01000469">
    <property type="protein sequence ID" value="RJE18959.1"/>
    <property type="molecule type" value="Genomic_DNA"/>
</dbReference>
<feature type="compositionally biased region" description="Low complexity" evidence="1">
    <location>
        <begin position="76"/>
        <end position="85"/>
    </location>
</feature>
<evidence type="ECO:0000313" key="2">
    <source>
        <dbReference type="EMBL" id="RJE18959.1"/>
    </source>
</evidence>
<feature type="compositionally biased region" description="Low complexity" evidence="1">
    <location>
        <begin position="163"/>
        <end position="183"/>
    </location>
</feature>
<name>A0A3A2Z784_9EURO</name>
<organism evidence="2 3">
    <name type="scientific">Aspergillus sclerotialis</name>
    <dbReference type="NCBI Taxonomy" id="2070753"/>
    <lineage>
        <taxon>Eukaryota</taxon>
        <taxon>Fungi</taxon>
        <taxon>Dikarya</taxon>
        <taxon>Ascomycota</taxon>
        <taxon>Pezizomycotina</taxon>
        <taxon>Eurotiomycetes</taxon>
        <taxon>Eurotiomycetidae</taxon>
        <taxon>Eurotiales</taxon>
        <taxon>Aspergillaceae</taxon>
        <taxon>Aspergillus</taxon>
        <taxon>Aspergillus subgen. Polypaecilum</taxon>
    </lineage>
</organism>
<reference evidence="3" key="1">
    <citation type="submission" date="2017-02" db="EMBL/GenBank/DDBJ databases">
        <authorList>
            <person name="Tafer H."/>
            <person name="Lopandic K."/>
        </authorList>
    </citation>
    <scope>NUCLEOTIDE SEQUENCE [LARGE SCALE GENOMIC DNA]</scope>
    <source>
        <strain evidence="3">CBS 366.77</strain>
    </source>
</reference>
<protein>
    <recommendedName>
        <fullName evidence="4">PXA domain-containing protein</fullName>
    </recommendedName>
</protein>
<dbReference type="STRING" id="2070753.A0A3A2Z784"/>
<comment type="caution">
    <text evidence="2">The sequence shown here is derived from an EMBL/GenBank/DDBJ whole genome shotgun (WGS) entry which is preliminary data.</text>
</comment>
<dbReference type="AlphaFoldDB" id="A0A3A2Z784"/>
<feature type="compositionally biased region" description="Polar residues" evidence="1">
    <location>
        <begin position="98"/>
        <end position="118"/>
    </location>
</feature>
<evidence type="ECO:0000313" key="3">
    <source>
        <dbReference type="Proteomes" id="UP000266188"/>
    </source>
</evidence>
<sequence length="268" mass="28574">MAGPSSLTFLAKQISRSPLTIDDYLLTPTLLPNLLRATRAALFPGNARPTPTPNRGQGGALAARAGVRVPAISSSASFPSPHVPVQAATPPPAEGVSVPSNATDKSNTAAPVSTPSELETATIKRRCAIGILSLIPRPVARSFWSPSVNIHNSTRSYDRNADPDANLNDNANDDNANTNNAPPELNNSNLDNPSMSNPVKDGNQTDSEEETILQTIESDILDLFADEYCNKHLIYAIIERILIRLLPELQEKSVGELLEDRGVGLSPG</sequence>
<gene>
    <name evidence="2" type="ORF">PHISCL_08709</name>
</gene>
<dbReference type="OrthoDB" id="5582218at2759"/>
<evidence type="ECO:0000256" key="1">
    <source>
        <dbReference type="SAM" id="MobiDB-lite"/>
    </source>
</evidence>
<feature type="region of interest" description="Disordered" evidence="1">
    <location>
        <begin position="76"/>
        <end position="118"/>
    </location>
</feature>